<evidence type="ECO:0000256" key="11">
    <source>
        <dbReference type="ARBA" id="ARBA00022840"/>
    </source>
</evidence>
<keyword evidence="13 16" id="KW-0472">Membrane</keyword>
<dbReference type="AlphaFoldDB" id="A0AAF0XQX0"/>
<keyword evidence="9 15" id="KW-0547">Nucleotide-binding</keyword>
<feature type="chain" id="PRO_5041948228" description="Protein kinase domain-containing protein" evidence="17">
    <location>
        <begin position="27"/>
        <end position="885"/>
    </location>
</feature>
<keyword evidence="11 15" id="KW-0067">ATP-binding</keyword>
<dbReference type="PANTHER" id="PTHR45631">
    <property type="entry name" value="OS07G0107800 PROTEIN-RELATED"/>
    <property type="match status" value="1"/>
</dbReference>
<dbReference type="Pfam" id="PF00069">
    <property type="entry name" value="Pkinase"/>
    <property type="match status" value="1"/>
</dbReference>
<sequence>MLVAKYCLVLTLILTCSLDSLHLVHAQDDNPPGFVSIDCGLPEGSESRVSSTGIYYKSDANLIDSGVSESLLPSYLGNTVETYLSTVRSFPQGKKNCYTIQPSPGKGRKYLIRASFMYGNYDSLDQLPTFDLNLGTDTWSTIVFQDSYSVVRKEIIHVLSSDYVNICLIKTGTSTPFISALELRPLNSSMYPIDSGSLLTFQHIDCDSTRSNTVIRYPNDIYDRRWMPFNWTNTKVSTSLDIANKNEYLVPMEVLRTASRAQNINETFQFYWDTTNTSEEFYMYMHFVEVEKLQAGQSREFNIYINGLLWYAQLVPKYLNVNTIYSRGPKTGDTRYRVEINKTESSTLPPIISGYEIYTAKKFSNLGTNETDVAAIRNIKLTYQVRRDWQGDPCEPEDFLWDGLECSYHSSDHSARIISLNLSASGLTGDIVPSLANLTQLKTLDLSNNNLSGQVPEFLSEMPLSVLNLKGNNFTGPFPAQLLENKRKGILALSFDGPGNGTSRELCGRESCKNKGNNSTPAVAGAVVGSALFLAAILFGTWLLRRRALRVARKLGNQDQGNSGYLDKKKRQYTYAEVLNITGNFKRVLGNGGFGTVYHGHVGDTQVAVKMLSPTSTQGYKEFQAEASLLLSVSHKNLTSLVGYCNEGMNMGIIYEYMANRSLDEHLSGKNSGILRWETRLQIALDAAQGLEYLHHGCKPAIIHRDVKPSNILLNERFQAKLADFGLSRAYPVDGGTHVTTIVAGTPGYLDPNYNTSNRLTEKSDVFSFGVVLLVMITGRPQILTTEDRIHIAQWVDSIVQYGDVQQVVDPRFNRNYNVNSVWKAVELAMTCASRISSRRPTMNTVVMELKECLALEIGSHDADPNNSIEIVQIDPESSLVPGPR</sequence>
<evidence type="ECO:0000256" key="10">
    <source>
        <dbReference type="ARBA" id="ARBA00022777"/>
    </source>
</evidence>
<keyword evidence="2" id="KW-0723">Serine/threonine-protein kinase</keyword>
<keyword evidence="12 16" id="KW-1133">Transmembrane helix</keyword>
<evidence type="ECO:0000313" key="20">
    <source>
        <dbReference type="Proteomes" id="UP000077755"/>
    </source>
</evidence>
<proteinExistence type="predicted"/>
<evidence type="ECO:0000256" key="5">
    <source>
        <dbReference type="ARBA" id="ARBA00022679"/>
    </source>
</evidence>
<evidence type="ECO:0000256" key="6">
    <source>
        <dbReference type="ARBA" id="ARBA00022692"/>
    </source>
</evidence>
<evidence type="ECO:0000313" key="19">
    <source>
        <dbReference type="EMBL" id="WOH11577.1"/>
    </source>
</evidence>
<evidence type="ECO:0000256" key="15">
    <source>
        <dbReference type="PROSITE-ProRule" id="PRU10141"/>
    </source>
</evidence>
<evidence type="ECO:0000256" key="13">
    <source>
        <dbReference type="ARBA" id="ARBA00023136"/>
    </source>
</evidence>
<evidence type="ECO:0000256" key="4">
    <source>
        <dbReference type="ARBA" id="ARBA00022614"/>
    </source>
</evidence>
<keyword evidence="8" id="KW-0677">Repeat</keyword>
<feature type="domain" description="Protein kinase" evidence="18">
    <location>
        <begin position="583"/>
        <end position="854"/>
    </location>
</feature>
<dbReference type="SUPFAM" id="SSF56112">
    <property type="entry name" value="Protein kinase-like (PK-like)"/>
    <property type="match status" value="1"/>
</dbReference>
<evidence type="ECO:0000256" key="8">
    <source>
        <dbReference type="ARBA" id="ARBA00022737"/>
    </source>
</evidence>
<keyword evidence="10" id="KW-0418">Kinase</keyword>
<dbReference type="GO" id="GO:0004674">
    <property type="term" value="F:protein serine/threonine kinase activity"/>
    <property type="evidence" value="ECO:0007669"/>
    <property type="project" value="UniProtKB-KW"/>
</dbReference>
<dbReference type="KEGG" id="dcr:108197824"/>
<evidence type="ECO:0000256" key="2">
    <source>
        <dbReference type="ARBA" id="ARBA00022527"/>
    </source>
</evidence>
<reference evidence="19" key="1">
    <citation type="journal article" date="2016" name="Nat. Genet.">
        <title>A high-quality carrot genome assembly provides new insights into carotenoid accumulation and asterid genome evolution.</title>
        <authorList>
            <person name="Iorizzo M."/>
            <person name="Ellison S."/>
            <person name="Senalik D."/>
            <person name="Zeng P."/>
            <person name="Satapoomin P."/>
            <person name="Huang J."/>
            <person name="Bowman M."/>
            <person name="Iovene M."/>
            <person name="Sanseverino W."/>
            <person name="Cavagnaro P."/>
            <person name="Yildiz M."/>
            <person name="Macko-Podgorni A."/>
            <person name="Moranska E."/>
            <person name="Grzebelus E."/>
            <person name="Grzebelus D."/>
            <person name="Ashrafi H."/>
            <person name="Zheng Z."/>
            <person name="Cheng S."/>
            <person name="Spooner D."/>
            <person name="Van Deynze A."/>
            <person name="Simon P."/>
        </authorList>
    </citation>
    <scope>NUCLEOTIDE SEQUENCE</scope>
    <source>
        <tissue evidence="19">Leaf</tissue>
    </source>
</reference>
<dbReference type="EMBL" id="CP093350">
    <property type="protein sequence ID" value="WOH11577.1"/>
    <property type="molecule type" value="Genomic_DNA"/>
</dbReference>
<dbReference type="Proteomes" id="UP000077755">
    <property type="component" value="Chromosome 8"/>
</dbReference>
<dbReference type="Gene3D" id="3.30.200.20">
    <property type="entry name" value="Phosphorylase Kinase, domain 1"/>
    <property type="match status" value="1"/>
</dbReference>
<reference evidence="19" key="2">
    <citation type="submission" date="2022-03" db="EMBL/GenBank/DDBJ databases">
        <title>Draft title - Genomic analysis of global carrot germplasm unveils the trajectory of domestication and the origin of high carotenoid orange carrot.</title>
        <authorList>
            <person name="Iorizzo M."/>
            <person name="Ellison S."/>
            <person name="Senalik D."/>
            <person name="Macko-Podgorni A."/>
            <person name="Grzebelus D."/>
            <person name="Bostan H."/>
            <person name="Rolling W."/>
            <person name="Curaba J."/>
            <person name="Simon P."/>
        </authorList>
    </citation>
    <scope>NUCLEOTIDE SEQUENCE</scope>
    <source>
        <tissue evidence="19">Leaf</tissue>
    </source>
</reference>
<feature type="transmembrane region" description="Helical" evidence="16">
    <location>
        <begin position="522"/>
        <end position="544"/>
    </location>
</feature>
<dbReference type="GO" id="GO:0016020">
    <property type="term" value="C:membrane"/>
    <property type="evidence" value="ECO:0007669"/>
    <property type="project" value="UniProtKB-SubCell"/>
</dbReference>
<dbReference type="PROSITE" id="PS50011">
    <property type="entry name" value="PROTEIN_KINASE_DOM"/>
    <property type="match status" value="1"/>
</dbReference>
<dbReference type="PANTHER" id="PTHR45631:SF202">
    <property type="entry name" value="SENESCENCE-INDUCED RECEPTOR-LIKE SERINE_THREONINE-PROTEIN KINASE"/>
    <property type="match status" value="1"/>
</dbReference>
<dbReference type="InterPro" id="IPR017441">
    <property type="entry name" value="Protein_kinase_ATP_BS"/>
</dbReference>
<evidence type="ECO:0000256" key="1">
    <source>
        <dbReference type="ARBA" id="ARBA00004167"/>
    </source>
</evidence>
<dbReference type="FunFam" id="1.10.510.10:FF:000146">
    <property type="entry name" value="LRR receptor-like serine/threonine-protein kinase IOS1"/>
    <property type="match status" value="1"/>
</dbReference>
<dbReference type="InterPro" id="IPR024788">
    <property type="entry name" value="Malectin-like_Carb-bd_dom"/>
</dbReference>
<dbReference type="PROSITE" id="PS00107">
    <property type="entry name" value="PROTEIN_KINASE_ATP"/>
    <property type="match status" value="1"/>
</dbReference>
<evidence type="ECO:0000256" key="7">
    <source>
        <dbReference type="ARBA" id="ARBA00022729"/>
    </source>
</evidence>
<comment type="subcellular location">
    <subcellularLocation>
        <location evidence="1">Membrane</location>
        <topology evidence="1">Single-pass membrane protein</topology>
    </subcellularLocation>
</comment>
<evidence type="ECO:0000256" key="17">
    <source>
        <dbReference type="SAM" id="SignalP"/>
    </source>
</evidence>
<organism evidence="19 20">
    <name type="scientific">Daucus carota subsp. sativus</name>
    <name type="common">Carrot</name>
    <dbReference type="NCBI Taxonomy" id="79200"/>
    <lineage>
        <taxon>Eukaryota</taxon>
        <taxon>Viridiplantae</taxon>
        <taxon>Streptophyta</taxon>
        <taxon>Embryophyta</taxon>
        <taxon>Tracheophyta</taxon>
        <taxon>Spermatophyta</taxon>
        <taxon>Magnoliopsida</taxon>
        <taxon>eudicotyledons</taxon>
        <taxon>Gunneridae</taxon>
        <taxon>Pentapetalae</taxon>
        <taxon>asterids</taxon>
        <taxon>campanulids</taxon>
        <taxon>Apiales</taxon>
        <taxon>Apiaceae</taxon>
        <taxon>Apioideae</taxon>
        <taxon>Scandiceae</taxon>
        <taxon>Daucinae</taxon>
        <taxon>Daucus</taxon>
        <taxon>Daucus sect. Daucus</taxon>
    </lineage>
</organism>
<protein>
    <recommendedName>
        <fullName evidence="18">Protein kinase domain-containing protein</fullName>
    </recommendedName>
</protein>
<dbReference type="Pfam" id="PF12819">
    <property type="entry name" value="Malectin_like"/>
    <property type="match status" value="1"/>
</dbReference>
<dbReference type="FunFam" id="3.80.10.10:FF:000129">
    <property type="entry name" value="Leucine-rich repeat receptor-like kinase"/>
    <property type="match status" value="1"/>
</dbReference>
<evidence type="ECO:0000256" key="14">
    <source>
        <dbReference type="ARBA" id="ARBA00023170"/>
    </source>
</evidence>
<keyword evidence="7 17" id="KW-0732">Signal</keyword>
<feature type="binding site" evidence="15">
    <location>
        <position position="610"/>
    </location>
    <ligand>
        <name>ATP</name>
        <dbReference type="ChEBI" id="CHEBI:30616"/>
    </ligand>
</feature>
<gene>
    <name evidence="19" type="ORF">DCAR_0831067</name>
</gene>
<dbReference type="PROSITE" id="PS00108">
    <property type="entry name" value="PROTEIN_KINASE_ST"/>
    <property type="match status" value="1"/>
</dbReference>
<dbReference type="Pfam" id="PF00560">
    <property type="entry name" value="LRR_1"/>
    <property type="match status" value="1"/>
</dbReference>
<dbReference type="Gene3D" id="3.80.10.10">
    <property type="entry name" value="Ribonuclease Inhibitor"/>
    <property type="match status" value="1"/>
</dbReference>
<accession>A0AAF0XQX0</accession>
<keyword evidence="14" id="KW-0675">Receptor</keyword>
<keyword evidence="3" id="KW-0597">Phosphoprotein</keyword>
<dbReference type="InterPro" id="IPR000719">
    <property type="entry name" value="Prot_kinase_dom"/>
</dbReference>
<dbReference type="PROSITE" id="PS51450">
    <property type="entry name" value="LRR"/>
    <property type="match status" value="1"/>
</dbReference>
<dbReference type="InterPro" id="IPR001611">
    <property type="entry name" value="Leu-rich_rpt"/>
</dbReference>
<feature type="signal peptide" evidence="17">
    <location>
        <begin position="1"/>
        <end position="26"/>
    </location>
</feature>
<dbReference type="Gene3D" id="1.10.510.10">
    <property type="entry name" value="Transferase(Phosphotransferase) domain 1"/>
    <property type="match status" value="1"/>
</dbReference>
<keyword evidence="4" id="KW-0433">Leucine-rich repeat</keyword>
<keyword evidence="20" id="KW-1185">Reference proteome</keyword>
<evidence type="ECO:0000256" key="9">
    <source>
        <dbReference type="ARBA" id="ARBA00022741"/>
    </source>
</evidence>
<evidence type="ECO:0000256" key="3">
    <source>
        <dbReference type="ARBA" id="ARBA00022553"/>
    </source>
</evidence>
<keyword evidence="5" id="KW-0808">Transferase</keyword>
<evidence type="ECO:0000256" key="12">
    <source>
        <dbReference type="ARBA" id="ARBA00022989"/>
    </source>
</evidence>
<keyword evidence="6 16" id="KW-0812">Transmembrane</keyword>
<dbReference type="SMART" id="SM00220">
    <property type="entry name" value="S_TKc"/>
    <property type="match status" value="1"/>
</dbReference>
<evidence type="ECO:0000259" key="18">
    <source>
        <dbReference type="PROSITE" id="PS50011"/>
    </source>
</evidence>
<evidence type="ECO:0000256" key="16">
    <source>
        <dbReference type="SAM" id="Phobius"/>
    </source>
</evidence>
<name>A0AAF0XQX0_DAUCS</name>
<dbReference type="InterPro" id="IPR008271">
    <property type="entry name" value="Ser/Thr_kinase_AS"/>
</dbReference>
<dbReference type="SUPFAM" id="SSF52058">
    <property type="entry name" value="L domain-like"/>
    <property type="match status" value="1"/>
</dbReference>
<dbReference type="InterPro" id="IPR011009">
    <property type="entry name" value="Kinase-like_dom_sf"/>
</dbReference>
<dbReference type="InterPro" id="IPR032675">
    <property type="entry name" value="LRR_dom_sf"/>
</dbReference>
<dbReference type="CDD" id="cd14066">
    <property type="entry name" value="STKc_IRAK"/>
    <property type="match status" value="1"/>
</dbReference>
<dbReference type="GO" id="GO:0005524">
    <property type="term" value="F:ATP binding"/>
    <property type="evidence" value="ECO:0007669"/>
    <property type="project" value="UniProtKB-UniRule"/>
</dbReference>